<name>A0A2M8ENS0_9BACT</name>
<dbReference type="Pfam" id="PF00534">
    <property type="entry name" value="Glycos_transf_1"/>
    <property type="match status" value="1"/>
</dbReference>
<proteinExistence type="predicted"/>
<gene>
    <name evidence="3" type="ORF">CO057_03330</name>
</gene>
<dbReference type="Gene3D" id="3.40.50.2000">
    <property type="entry name" value="Glycogen Phosphorylase B"/>
    <property type="match status" value="2"/>
</dbReference>
<organism evidence="3 4">
    <name type="scientific">Candidatus Uhrbacteria bacterium CG_4_9_14_0_2_um_filter_41_50</name>
    <dbReference type="NCBI Taxonomy" id="1975031"/>
    <lineage>
        <taxon>Bacteria</taxon>
        <taxon>Candidatus Uhriibacteriota</taxon>
    </lineage>
</organism>
<accession>A0A2M8ENS0</accession>
<evidence type="ECO:0000313" key="3">
    <source>
        <dbReference type="EMBL" id="PJC24331.1"/>
    </source>
</evidence>
<dbReference type="InterPro" id="IPR001296">
    <property type="entry name" value="Glyco_trans_1"/>
</dbReference>
<dbReference type="CDD" id="cd03801">
    <property type="entry name" value="GT4_PimA-like"/>
    <property type="match status" value="1"/>
</dbReference>
<dbReference type="InterPro" id="IPR050194">
    <property type="entry name" value="Glycosyltransferase_grp1"/>
</dbReference>
<evidence type="ECO:0000259" key="1">
    <source>
        <dbReference type="Pfam" id="PF00534"/>
    </source>
</evidence>
<reference evidence="4" key="1">
    <citation type="submission" date="2017-09" db="EMBL/GenBank/DDBJ databases">
        <title>Depth-based differentiation of microbial function through sediment-hosted aquifers and enrichment of novel symbionts in the deep terrestrial subsurface.</title>
        <authorList>
            <person name="Probst A.J."/>
            <person name="Ladd B."/>
            <person name="Jarett J.K."/>
            <person name="Geller-Mcgrath D.E."/>
            <person name="Sieber C.M.K."/>
            <person name="Emerson J.B."/>
            <person name="Anantharaman K."/>
            <person name="Thomas B.C."/>
            <person name="Malmstrom R."/>
            <person name="Stieglmeier M."/>
            <person name="Klingl A."/>
            <person name="Woyke T."/>
            <person name="Ryan C.M."/>
            <person name="Banfield J.F."/>
        </authorList>
    </citation>
    <scope>NUCLEOTIDE SEQUENCE [LARGE SCALE GENOMIC DNA]</scope>
</reference>
<dbReference type="EMBL" id="PFSI01000050">
    <property type="protein sequence ID" value="PJC24331.1"/>
    <property type="molecule type" value="Genomic_DNA"/>
</dbReference>
<dbReference type="SUPFAM" id="SSF53756">
    <property type="entry name" value="UDP-Glycosyltransferase/glycogen phosphorylase"/>
    <property type="match status" value="1"/>
</dbReference>
<feature type="domain" description="Glycosyltransferase subfamily 4-like N-terminal" evidence="2">
    <location>
        <begin position="15"/>
        <end position="137"/>
    </location>
</feature>
<dbReference type="AlphaFoldDB" id="A0A2M8ENS0"/>
<dbReference type="Proteomes" id="UP000230251">
    <property type="component" value="Unassembled WGS sequence"/>
</dbReference>
<dbReference type="PANTHER" id="PTHR45947:SF3">
    <property type="entry name" value="SULFOQUINOVOSYL TRANSFERASE SQD2"/>
    <property type="match status" value="1"/>
</dbReference>
<protein>
    <recommendedName>
        <fullName evidence="5">Glycosyltransferase family 1 protein</fullName>
    </recommendedName>
</protein>
<evidence type="ECO:0000313" key="4">
    <source>
        <dbReference type="Proteomes" id="UP000230251"/>
    </source>
</evidence>
<dbReference type="GO" id="GO:0016757">
    <property type="term" value="F:glycosyltransferase activity"/>
    <property type="evidence" value="ECO:0007669"/>
    <property type="project" value="InterPro"/>
</dbReference>
<evidence type="ECO:0008006" key="5">
    <source>
        <dbReference type="Google" id="ProtNLM"/>
    </source>
</evidence>
<sequence length="358" mass="40389">MKIAQVTPIYPPAPGGMGKVAEDYTLAFRAAGHEVDVFFPDKYPGIFKHGHAAIVPSFLWKLRSYDVIHLHFPFYGSDHFIALASLIWKTPLVITYHMKNQGSGFLRFLFLVHKLWEWFVMWRASAVLVSSLDYARSVKLKHKNLISMPFWIDTEKFHSEGKIESRNKLGISINQIVFLFVGALDQAHYFKGVDILLNACSKLRLDNSWQLIIVGDGNLKVRFEDLARAKNLEKKVLFTGKVSDKDLPDYYRAADIHILPAIDRSEAFGLVTLEAAASGKASVVSDLPGVRTLVEHQKTGLVIPVNDAQALVVALTWLVQHKDKISEFGQNARKMAVDKYSKQIILQKLQQIYKGGKV</sequence>
<dbReference type="Pfam" id="PF13579">
    <property type="entry name" value="Glyco_trans_4_4"/>
    <property type="match status" value="1"/>
</dbReference>
<feature type="domain" description="Glycosyl transferase family 1" evidence="1">
    <location>
        <begin position="163"/>
        <end position="335"/>
    </location>
</feature>
<dbReference type="PANTHER" id="PTHR45947">
    <property type="entry name" value="SULFOQUINOVOSYL TRANSFERASE SQD2"/>
    <property type="match status" value="1"/>
</dbReference>
<evidence type="ECO:0000259" key="2">
    <source>
        <dbReference type="Pfam" id="PF13579"/>
    </source>
</evidence>
<dbReference type="InterPro" id="IPR028098">
    <property type="entry name" value="Glyco_trans_4-like_N"/>
</dbReference>
<comment type="caution">
    <text evidence="3">The sequence shown here is derived from an EMBL/GenBank/DDBJ whole genome shotgun (WGS) entry which is preliminary data.</text>
</comment>